<dbReference type="PANTHER" id="PTHR28570">
    <property type="entry name" value="ASPARTYL AMINOPEPTIDASE"/>
    <property type="match status" value="1"/>
</dbReference>
<dbReference type="NCBIfam" id="NF002600">
    <property type="entry name" value="PRK02256.1"/>
    <property type="match status" value="1"/>
</dbReference>
<keyword evidence="6 9" id="KW-0378">Hydrolase</keyword>
<dbReference type="EC" id="3.4.11.-" evidence="10"/>
<dbReference type="GO" id="GO:0008270">
    <property type="term" value="F:zinc ion binding"/>
    <property type="evidence" value="ECO:0007669"/>
    <property type="project" value="InterPro"/>
</dbReference>
<name>A0A2M6WS66_9BACT</name>
<dbReference type="EMBL" id="PFAO01000001">
    <property type="protein sequence ID" value="PIT95648.1"/>
    <property type="molecule type" value="Genomic_DNA"/>
</dbReference>
<evidence type="ECO:0000256" key="5">
    <source>
        <dbReference type="ARBA" id="ARBA00022723"/>
    </source>
</evidence>
<evidence type="ECO:0000256" key="1">
    <source>
        <dbReference type="ARBA" id="ARBA00001947"/>
    </source>
</evidence>
<dbReference type="SUPFAM" id="SSF53187">
    <property type="entry name" value="Zn-dependent exopeptidases"/>
    <property type="match status" value="1"/>
</dbReference>
<evidence type="ECO:0000256" key="3">
    <source>
        <dbReference type="ARBA" id="ARBA00022438"/>
    </source>
</evidence>
<keyword evidence="5 9" id="KW-0479">Metal-binding</keyword>
<dbReference type="PANTHER" id="PTHR28570:SF2">
    <property type="entry name" value="M18 FAMILY AMINOPEPTIDASE 1-RELATED"/>
    <property type="match status" value="1"/>
</dbReference>
<dbReference type="AlphaFoldDB" id="A0A2M6WS66"/>
<gene>
    <name evidence="11" type="ORF">COT96_00035</name>
</gene>
<evidence type="ECO:0000313" key="11">
    <source>
        <dbReference type="EMBL" id="PIT95648.1"/>
    </source>
</evidence>
<sequence>MVKKVNYQQLEKKLTISKKSCWEVWDDKIKKEAFAFAEDYKIFLNQSKTEWEAVAAGIKLAEKNGFKSISKVKTLKPGDKVYAANREKSLLLAKISQKNFSQGFKIIMSHIDSPRLDFKILPIYEEESLAFAKTHYYGGIKKYQWPTIALALHGIVYLENGKRIEINIGEKDSDPIFMITDLLPHLDRPGGMETGAKIKGREVKGEELNLILGSLPVNAGKVKEKVKLAVLQHLFNEYGIKEEDLTSAEIYAVPSEKARDLGFDKSLISAYGQDDRACSYAALKGFIDSKIGSQTQICVWVDREETGSDGNTGAQSVFIEKFISDILKLGGSKGDLNEVYSLYSLSQAISADVTSGVDPDYKDVYDLRNACRLGFGLAIEKYTGGGGKYFTSEASASLIYQLKSIFKKKKNIVYQISGGMGKVDQGGGGTIAKYLANRNIDVVDLGVALFNMHAPLEIASKADIYCAYLGYKAFLEE</sequence>
<evidence type="ECO:0000256" key="4">
    <source>
        <dbReference type="ARBA" id="ARBA00022670"/>
    </source>
</evidence>
<proteinExistence type="inferred from homology"/>
<reference evidence="12" key="1">
    <citation type="submission" date="2017-09" db="EMBL/GenBank/DDBJ databases">
        <title>Depth-based differentiation of microbial function through sediment-hosted aquifers and enrichment of novel symbionts in the deep terrestrial subsurface.</title>
        <authorList>
            <person name="Probst A.J."/>
            <person name="Ladd B."/>
            <person name="Jarett J.K."/>
            <person name="Geller-Mcgrath D.E."/>
            <person name="Sieber C.M.K."/>
            <person name="Emerson J.B."/>
            <person name="Anantharaman K."/>
            <person name="Thomas B.C."/>
            <person name="Malmstrom R."/>
            <person name="Stieglmeier M."/>
            <person name="Klingl A."/>
            <person name="Woyke T."/>
            <person name="Ryan C.M."/>
            <person name="Banfield J.F."/>
        </authorList>
    </citation>
    <scope>NUCLEOTIDE SEQUENCE [LARGE SCALE GENOMIC DNA]</scope>
</reference>
<organism evidence="11 12">
    <name type="scientific">Candidatus Falkowbacteria bacterium CG10_big_fil_rev_8_21_14_0_10_38_22</name>
    <dbReference type="NCBI Taxonomy" id="1974564"/>
    <lineage>
        <taxon>Bacteria</taxon>
        <taxon>Candidatus Falkowiibacteriota</taxon>
    </lineage>
</organism>
<dbReference type="SUPFAM" id="SSF101821">
    <property type="entry name" value="Aminopeptidase/glucanase lid domain"/>
    <property type="match status" value="1"/>
</dbReference>
<dbReference type="Gene3D" id="3.40.630.10">
    <property type="entry name" value="Zn peptidases"/>
    <property type="match status" value="1"/>
</dbReference>
<protein>
    <recommendedName>
        <fullName evidence="10">M18 family aminopeptidase</fullName>
        <ecNumber evidence="10">3.4.11.-</ecNumber>
    </recommendedName>
</protein>
<dbReference type="GO" id="GO:0008237">
    <property type="term" value="F:metallopeptidase activity"/>
    <property type="evidence" value="ECO:0007669"/>
    <property type="project" value="UniProtKB-KW"/>
</dbReference>
<dbReference type="InterPro" id="IPR023358">
    <property type="entry name" value="Peptidase_M18_dom2"/>
</dbReference>
<evidence type="ECO:0000256" key="7">
    <source>
        <dbReference type="ARBA" id="ARBA00022833"/>
    </source>
</evidence>
<evidence type="ECO:0000256" key="2">
    <source>
        <dbReference type="ARBA" id="ARBA00008290"/>
    </source>
</evidence>
<dbReference type="GO" id="GO:0004177">
    <property type="term" value="F:aminopeptidase activity"/>
    <property type="evidence" value="ECO:0007669"/>
    <property type="project" value="UniProtKB-KW"/>
</dbReference>
<evidence type="ECO:0000256" key="9">
    <source>
        <dbReference type="RuleBase" id="RU004386"/>
    </source>
</evidence>
<keyword evidence="8 9" id="KW-0482">Metalloprotease</keyword>
<dbReference type="Proteomes" id="UP000228964">
    <property type="component" value="Unassembled WGS sequence"/>
</dbReference>
<dbReference type="GO" id="GO:0005737">
    <property type="term" value="C:cytoplasm"/>
    <property type="evidence" value="ECO:0007669"/>
    <property type="project" value="UniProtKB-ARBA"/>
</dbReference>
<comment type="similarity">
    <text evidence="2 9">Belongs to the peptidase M18 family.</text>
</comment>
<dbReference type="PRINTS" id="PR00932">
    <property type="entry name" value="AMINO1PTASE"/>
</dbReference>
<dbReference type="InterPro" id="IPR001948">
    <property type="entry name" value="Peptidase_M18"/>
</dbReference>
<keyword evidence="4 9" id="KW-0645">Protease</keyword>
<dbReference type="GO" id="GO:0006508">
    <property type="term" value="P:proteolysis"/>
    <property type="evidence" value="ECO:0007669"/>
    <property type="project" value="UniProtKB-KW"/>
</dbReference>
<dbReference type="Pfam" id="PF02127">
    <property type="entry name" value="Peptidase_M18"/>
    <property type="match status" value="1"/>
</dbReference>
<keyword evidence="3 9" id="KW-0031">Aminopeptidase</keyword>
<evidence type="ECO:0000256" key="6">
    <source>
        <dbReference type="ARBA" id="ARBA00022801"/>
    </source>
</evidence>
<comment type="caution">
    <text evidence="11">The sequence shown here is derived from an EMBL/GenBank/DDBJ whole genome shotgun (WGS) entry which is preliminary data.</text>
</comment>
<comment type="cofactor">
    <cofactor evidence="1 10">
        <name>Zn(2+)</name>
        <dbReference type="ChEBI" id="CHEBI:29105"/>
    </cofactor>
</comment>
<keyword evidence="7 9" id="KW-0862">Zinc</keyword>
<evidence type="ECO:0000256" key="10">
    <source>
        <dbReference type="RuleBase" id="RU004387"/>
    </source>
</evidence>
<dbReference type="Gene3D" id="2.30.250.10">
    <property type="entry name" value="Aminopeptidase i, Domain 2"/>
    <property type="match status" value="1"/>
</dbReference>
<evidence type="ECO:0000313" key="12">
    <source>
        <dbReference type="Proteomes" id="UP000228964"/>
    </source>
</evidence>
<evidence type="ECO:0000256" key="8">
    <source>
        <dbReference type="ARBA" id="ARBA00023049"/>
    </source>
</evidence>
<accession>A0A2M6WS66</accession>